<name>A0A1N7TAU0_9BIVA</name>
<dbReference type="Pfam" id="PF00959">
    <property type="entry name" value="Phage_lysozyme"/>
    <property type="match status" value="1"/>
</dbReference>
<dbReference type="GO" id="GO:0009253">
    <property type="term" value="P:peptidoglycan catabolic process"/>
    <property type="evidence" value="ECO:0007669"/>
    <property type="project" value="InterPro"/>
</dbReference>
<reference evidence="3" key="1">
    <citation type="submission" date="2015-10" db="EMBL/GenBank/DDBJ databases">
        <title>The enemy of my enemy is my friend: Cambrian domestication of bacteriophage lysozyme genes by the bivalve genomes.</title>
        <authorList>
            <person name="Ren Q."/>
            <person name="Wang C."/>
            <person name="Jin M."/>
            <person name="Lan J."/>
            <person name="Ye T."/>
            <person name="Hui K."/>
            <person name="Tan J."/>
            <person name="Wang Z."/>
            <person name="Wang W."/>
            <person name="Han G."/>
        </authorList>
    </citation>
    <scope>NUCLEOTIDE SEQUENCE</scope>
</reference>
<dbReference type="Gene3D" id="1.10.530.40">
    <property type="match status" value="1"/>
</dbReference>
<sequence>MSWLTTEEVDRIKAQLKEDEGFVAKIYLDSLGYKTFGIGHLIRESDPEYNLPVGTEISQDRIDSAFLDDFKEAASLTKDIYPKCTTWPGEVKEIMVNMTFNLGGKLKQFKNLATALENKDWNKAADEMVNSKWYGQVKSRAVRLVARMRTVKDK</sequence>
<dbReference type="InterPro" id="IPR052619">
    <property type="entry name" value="Phage_lysozyme-like"/>
</dbReference>
<dbReference type="GO" id="GO:0042742">
    <property type="term" value="P:defense response to bacterium"/>
    <property type="evidence" value="ECO:0007669"/>
    <property type="project" value="UniProtKB-KW"/>
</dbReference>
<proteinExistence type="evidence at transcript level"/>
<keyword evidence="2" id="KW-0081">Bacteriolytic enzyme</keyword>
<keyword evidence="1" id="KW-0929">Antimicrobial</keyword>
<accession>A0A1N7TAU0</accession>
<dbReference type="InterPro" id="IPR023347">
    <property type="entry name" value="Lysozyme_dom_sf"/>
</dbReference>
<protein>
    <submittedName>
        <fullName evidence="3">Phage lysozyme 1</fullName>
    </submittedName>
</protein>
<dbReference type="AlphaFoldDB" id="A0A1N7TAU0"/>
<dbReference type="EMBL" id="KT934035">
    <property type="protein sequence ID" value="ALL27390.1"/>
    <property type="molecule type" value="mRNA"/>
</dbReference>
<organism evidence="3">
    <name type="scientific">Saxidomus purpurata</name>
    <dbReference type="NCBI Taxonomy" id="311201"/>
    <lineage>
        <taxon>Eukaryota</taxon>
        <taxon>Metazoa</taxon>
        <taxon>Spiralia</taxon>
        <taxon>Lophotrochozoa</taxon>
        <taxon>Mollusca</taxon>
        <taxon>Bivalvia</taxon>
        <taxon>Autobranchia</taxon>
        <taxon>Heteroconchia</taxon>
        <taxon>Euheterodonta</taxon>
        <taxon>Imparidentia</taxon>
        <taxon>Neoheterodontei</taxon>
        <taxon>Venerida</taxon>
        <taxon>Veneroidea</taxon>
        <taxon>Veneridae</taxon>
        <taxon>Saxidomus</taxon>
    </lineage>
</organism>
<evidence type="ECO:0000256" key="1">
    <source>
        <dbReference type="ARBA" id="ARBA00022529"/>
    </source>
</evidence>
<dbReference type="GO" id="GO:0031640">
    <property type="term" value="P:killing of cells of another organism"/>
    <property type="evidence" value="ECO:0007669"/>
    <property type="project" value="UniProtKB-KW"/>
</dbReference>
<dbReference type="InterPro" id="IPR023346">
    <property type="entry name" value="Lysozyme-like_dom_sf"/>
</dbReference>
<evidence type="ECO:0000256" key="2">
    <source>
        <dbReference type="ARBA" id="ARBA00022638"/>
    </source>
</evidence>
<dbReference type="PANTHER" id="PTHR37406">
    <property type="entry name" value="T4-TYPE LYSOZYME 1-RELATED"/>
    <property type="match status" value="1"/>
</dbReference>
<dbReference type="InterPro" id="IPR002196">
    <property type="entry name" value="Glyco_hydro_24"/>
</dbReference>
<dbReference type="PANTHER" id="PTHR37406:SF1">
    <property type="entry name" value="T4-TYPE LYSOZYME 1-RELATED"/>
    <property type="match status" value="1"/>
</dbReference>
<evidence type="ECO:0000313" key="3">
    <source>
        <dbReference type="EMBL" id="ALL27390.1"/>
    </source>
</evidence>
<dbReference type="SUPFAM" id="SSF53955">
    <property type="entry name" value="Lysozyme-like"/>
    <property type="match status" value="1"/>
</dbReference>
<dbReference type="GO" id="GO:0016998">
    <property type="term" value="P:cell wall macromolecule catabolic process"/>
    <property type="evidence" value="ECO:0007669"/>
    <property type="project" value="InterPro"/>
</dbReference>
<dbReference type="GO" id="GO:0003796">
    <property type="term" value="F:lysozyme activity"/>
    <property type="evidence" value="ECO:0007669"/>
    <property type="project" value="InterPro"/>
</dbReference>